<dbReference type="Gene3D" id="3.40.50.150">
    <property type="entry name" value="Vaccinia Virus protein VP39"/>
    <property type="match status" value="1"/>
</dbReference>
<evidence type="ECO:0000313" key="1">
    <source>
        <dbReference type="EMBL" id="MBB4275352.1"/>
    </source>
</evidence>
<name>A0A7W6RMV0_9HYPH</name>
<organism evidence="1 2">
    <name type="scientific">Rhizobium mongolense</name>
    <dbReference type="NCBI Taxonomy" id="57676"/>
    <lineage>
        <taxon>Bacteria</taxon>
        <taxon>Pseudomonadati</taxon>
        <taxon>Pseudomonadota</taxon>
        <taxon>Alphaproteobacteria</taxon>
        <taxon>Hyphomicrobiales</taxon>
        <taxon>Rhizobiaceae</taxon>
        <taxon>Rhizobium/Agrobacterium group</taxon>
        <taxon>Rhizobium</taxon>
    </lineage>
</organism>
<gene>
    <name evidence="1" type="ORF">GGE12_003141</name>
</gene>
<accession>A0A7W6RMV0</accession>
<proteinExistence type="predicted"/>
<dbReference type="SUPFAM" id="SSF53335">
    <property type="entry name" value="S-adenosyl-L-methionine-dependent methyltransferases"/>
    <property type="match status" value="1"/>
</dbReference>
<comment type="caution">
    <text evidence="1">The sequence shown here is derived from an EMBL/GenBank/DDBJ whole genome shotgun (WGS) entry which is preliminary data.</text>
</comment>
<sequence>MTPDLHIEMGCVAARSGVGSRLTNHSALEHRVKTREERLRLRSSTPRTRLDFVHTEGAKLLPDRNELLYRLPNHAVAAEIGVAEGEFTSEILKRNRPEKLFLIDPWGMDRYSAGMATVSEKFASEIKGGTVVIRQGTSLEALSTFDDGFLDWVYIDTDHSFELTWKELVLSNSKVNRGGRIAGHDFCTGNTVKPIVYGVVEAVNKFCAEYGWRFEYLTLDPDAHFSFCLQRL</sequence>
<dbReference type="AlphaFoldDB" id="A0A7W6RMV0"/>
<dbReference type="EMBL" id="JACIGM010000006">
    <property type="protein sequence ID" value="MBB4275352.1"/>
    <property type="molecule type" value="Genomic_DNA"/>
</dbReference>
<reference evidence="1 2" key="1">
    <citation type="submission" date="2020-08" db="EMBL/GenBank/DDBJ databases">
        <title>Genomic Encyclopedia of Type Strains, Phase IV (KMG-V): Genome sequencing to study the core and pangenomes of soil and plant-associated prokaryotes.</title>
        <authorList>
            <person name="Whitman W."/>
        </authorList>
    </citation>
    <scope>NUCLEOTIDE SEQUENCE [LARGE SCALE GENOMIC DNA]</scope>
    <source>
        <strain evidence="1 2">SEMIA 402</strain>
    </source>
</reference>
<dbReference type="Pfam" id="PF13578">
    <property type="entry name" value="Methyltransf_24"/>
    <property type="match status" value="1"/>
</dbReference>
<dbReference type="Proteomes" id="UP000533641">
    <property type="component" value="Unassembled WGS sequence"/>
</dbReference>
<evidence type="ECO:0000313" key="2">
    <source>
        <dbReference type="Proteomes" id="UP000533641"/>
    </source>
</evidence>
<dbReference type="InterPro" id="IPR029063">
    <property type="entry name" value="SAM-dependent_MTases_sf"/>
</dbReference>
<evidence type="ECO:0008006" key="3">
    <source>
        <dbReference type="Google" id="ProtNLM"/>
    </source>
</evidence>
<protein>
    <recommendedName>
        <fullName evidence="3">Methyltransferase family protein</fullName>
    </recommendedName>
</protein>